<dbReference type="EMBL" id="PXYL01000010">
    <property type="protein sequence ID" value="PSJ58621.1"/>
    <property type="molecule type" value="Genomic_DNA"/>
</dbReference>
<evidence type="ECO:0000313" key="2">
    <source>
        <dbReference type="Proteomes" id="UP000240653"/>
    </source>
</evidence>
<keyword evidence="2" id="KW-1185">Reference proteome</keyword>
<name>A0A2P7S862_9HYPH</name>
<accession>A0A2P7S862</accession>
<dbReference type="AlphaFoldDB" id="A0A2P7S862"/>
<protein>
    <submittedName>
        <fullName evidence="1">Uncharacterized protein</fullName>
    </submittedName>
</protein>
<dbReference type="RefSeq" id="WP_106725722.1">
    <property type="nucleotide sequence ID" value="NZ_PXYL01000010.1"/>
</dbReference>
<reference evidence="1 2" key="1">
    <citation type="submission" date="2018-03" db="EMBL/GenBank/DDBJ databases">
        <title>The draft genome of Mesorhizobium soli JCM 19897.</title>
        <authorList>
            <person name="Li L."/>
            <person name="Liu L."/>
            <person name="Liang L."/>
            <person name="Wang T."/>
            <person name="Zhang X."/>
        </authorList>
    </citation>
    <scope>NUCLEOTIDE SEQUENCE [LARGE SCALE GENOMIC DNA]</scope>
    <source>
        <strain evidence="1 2">JCM 19897</strain>
    </source>
</reference>
<sequence>MSLPVLVAIVVVGIALCVAAVHFTGGSKQATLAAEDDAIRRFAEDFPDETIFTVRLTEDRRTAFLVLDGDRTGIVRAIGDRFLTRIVTPPDIASIEFGRPAMLSIRFKDFTWGGGQFAFGASHDAGAVLQALGGGAFSGEGRKNGKL</sequence>
<organism evidence="1 2">
    <name type="scientific">Pseudaminobacter soli</name>
    <name type="common">ex Li et al. 2025</name>
    <dbReference type="NCBI Taxonomy" id="1295366"/>
    <lineage>
        <taxon>Bacteria</taxon>
        <taxon>Pseudomonadati</taxon>
        <taxon>Pseudomonadota</taxon>
        <taxon>Alphaproteobacteria</taxon>
        <taxon>Hyphomicrobiales</taxon>
        <taxon>Phyllobacteriaceae</taxon>
        <taxon>Pseudaminobacter</taxon>
    </lineage>
</organism>
<evidence type="ECO:0000313" key="1">
    <source>
        <dbReference type="EMBL" id="PSJ58621.1"/>
    </source>
</evidence>
<dbReference type="OrthoDB" id="8445114at2"/>
<gene>
    <name evidence="1" type="ORF">C7I85_19770</name>
</gene>
<comment type="caution">
    <text evidence="1">The sequence shown here is derived from an EMBL/GenBank/DDBJ whole genome shotgun (WGS) entry which is preliminary data.</text>
</comment>
<proteinExistence type="predicted"/>
<dbReference type="Proteomes" id="UP000240653">
    <property type="component" value="Unassembled WGS sequence"/>
</dbReference>